<gene>
    <name evidence="1" type="ORF">D6J04_08990</name>
</gene>
<sequence length="129" mass="14688">MEELPMGRQWIVFIGCVVLSLLTTVSLAQYRNVVFSVEYSKASPIKNTPLKKATLIIKIYYYGYPRGHSSVLTDEKQHFIMGYDDQYQIALELIAISGQEQYKALCRGESKPGQSKLIVVCMPYKKKNS</sequence>
<organism evidence="1 2">
    <name type="scientific">Legionella taurinensis</name>
    <dbReference type="NCBI Taxonomy" id="70611"/>
    <lineage>
        <taxon>Bacteria</taxon>
        <taxon>Pseudomonadati</taxon>
        <taxon>Pseudomonadota</taxon>
        <taxon>Gammaproteobacteria</taxon>
        <taxon>Legionellales</taxon>
        <taxon>Legionellaceae</taxon>
        <taxon>Legionella</taxon>
    </lineage>
</organism>
<dbReference type="Proteomes" id="UP000270757">
    <property type="component" value="Unassembled WGS sequence"/>
</dbReference>
<accession>A0A3A5LMV9</accession>
<proteinExistence type="predicted"/>
<dbReference type="EMBL" id="QZWB01000008">
    <property type="protein sequence ID" value="RJT46664.1"/>
    <property type="molecule type" value="Genomic_DNA"/>
</dbReference>
<dbReference type="AlphaFoldDB" id="A0A3A5LMV9"/>
<evidence type="ECO:0000313" key="1">
    <source>
        <dbReference type="EMBL" id="RJT46664.1"/>
    </source>
</evidence>
<evidence type="ECO:0000313" key="2">
    <source>
        <dbReference type="Proteomes" id="UP000270757"/>
    </source>
</evidence>
<comment type="caution">
    <text evidence="1">The sequence shown here is derived from an EMBL/GenBank/DDBJ whole genome shotgun (WGS) entry which is preliminary data.</text>
</comment>
<reference evidence="1 2" key="1">
    <citation type="submission" date="2018-09" db="EMBL/GenBank/DDBJ databases">
        <title>Draft genome sequences of Legionella taurinensis isolated from water samples.</title>
        <authorList>
            <person name="Chakeri A."/>
            <person name="Allerberger F."/>
            <person name="Kundi M."/>
            <person name="Ruppitsch W."/>
            <person name="Schmid D."/>
        </authorList>
    </citation>
    <scope>NUCLEOTIDE SEQUENCE [LARGE SCALE GENOMIC DNA]</scope>
    <source>
        <strain evidence="1 2">4570-18-6</strain>
    </source>
</reference>
<name>A0A3A5LMV9_9GAMM</name>
<protein>
    <submittedName>
        <fullName evidence="1">Uncharacterized protein</fullName>
    </submittedName>
</protein>